<evidence type="ECO:0000256" key="3">
    <source>
        <dbReference type="ARBA" id="ARBA00023172"/>
    </source>
</evidence>
<dbReference type="PANTHER" id="PTHR30461">
    <property type="entry name" value="DNA-INVERTASE FROM LAMBDOID PROPHAGE"/>
    <property type="match status" value="1"/>
</dbReference>
<dbReference type="Gene3D" id="3.40.50.1390">
    <property type="entry name" value="Resolvase, N-terminal catalytic domain"/>
    <property type="match status" value="1"/>
</dbReference>
<dbReference type="Proteomes" id="UP000654345">
    <property type="component" value="Unassembled WGS sequence"/>
</dbReference>
<dbReference type="Pfam" id="PF02796">
    <property type="entry name" value="HTH_7"/>
    <property type="match status" value="1"/>
</dbReference>
<dbReference type="PANTHER" id="PTHR30461:SF2">
    <property type="entry name" value="SERINE RECOMBINASE PINE-RELATED"/>
    <property type="match status" value="1"/>
</dbReference>
<dbReference type="InterPro" id="IPR009057">
    <property type="entry name" value="Homeodomain-like_sf"/>
</dbReference>
<keyword evidence="2" id="KW-0238">DNA-binding</keyword>
<dbReference type="SUPFAM" id="SSF53041">
    <property type="entry name" value="Resolvase-like"/>
    <property type="match status" value="1"/>
</dbReference>
<dbReference type="RefSeq" id="WP_201374771.1">
    <property type="nucleotide sequence ID" value="NZ_BNJG01000003.1"/>
</dbReference>
<dbReference type="Gene3D" id="1.10.10.60">
    <property type="entry name" value="Homeodomain-like"/>
    <property type="match status" value="1"/>
</dbReference>
<evidence type="ECO:0000256" key="1">
    <source>
        <dbReference type="ARBA" id="ARBA00009913"/>
    </source>
</evidence>
<name>A0ABQ3V025_9CHLR</name>
<evidence type="ECO:0000256" key="2">
    <source>
        <dbReference type="ARBA" id="ARBA00023125"/>
    </source>
</evidence>
<evidence type="ECO:0000313" key="5">
    <source>
        <dbReference type="EMBL" id="GHO58491.1"/>
    </source>
</evidence>
<keyword evidence="6" id="KW-1185">Reference proteome</keyword>
<dbReference type="CDD" id="cd03768">
    <property type="entry name" value="SR_ResInv"/>
    <property type="match status" value="1"/>
</dbReference>
<dbReference type="InterPro" id="IPR006119">
    <property type="entry name" value="Resolv_N"/>
</dbReference>
<protein>
    <submittedName>
        <fullName evidence="5">Resolvase</fullName>
    </submittedName>
</protein>
<proteinExistence type="inferred from homology"/>
<dbReference type="EMBL" id="BNJG01000003">
    <property type="protein sequence ID" value="GHO58491.1"/>
    <property type="molecule type" value="Genomic_DNA"/>
</dbReference>
<dbReference type="InterPro" id="IPR050639">
    <property type="entry name" value="SSR_resolvase"/>
</dbReference>
<evidence type="ECO:0000313" key="6">
    <source>
        <dbReference type="Proteomes" id="UP000654345"/>
    </source>
</evidence>
<gene>
    <name evidence="5" type="ORF">KSB_69660</name>
</gene>
<dbReference type="PROSITE" id="PS51736">
    <property type="entry name" value="RECOMBINASES_3"/>
    <property type="match status" value="1"/>
</dbReference>
<dbReference type="InterPro" id="IPR006120">
    <property type="entry name" value="Resolvase_HTH_dom"/>
</dbReference>
<dbReference type="SUPFAM" id="SSF46689">
    <property type="entry name" value="Homeodomain-like"/>
    <property type="match status" value="1"/>
</dbReference>
<organism evidence="5 6">
    <name type="scientific">Ktedonobacter robiniae</name>
    <dbReference type="NCBI Taxonomy" id="2778365"/>
    <lineage>
        <taxon>Bacteria</taxon>
        <taxon>Bacillati</taxon>
        <taxon>Chloroflexota</taxon>
        <taxon>Ktedonobacteria</taxon>
        <taxon>Ktedonobacterales</taxon>
        <taxon>Ktedonobacteraceae</taxon>
        <taxon>Ktedonobacter</taxon>
    </lineage>
</organism>
<sequence length="192" mass="21486">MKIGYVRVSKHEQNEALQIDALKAAGCEKWFMDKIPGSKAERKGLNEALAYVRPGDTFMVWKLDRAGRSLKHLIELLKSLQERGIEFMSLTEQIDTTTPGGKLIFHLMGALAEFERDLIRERTNAGLVAARARGRVGGRPRKLKTNGKVELARRMFADHSHSIPEICTALGIACATLYRYVKEPTTSLGCMK</sequence>
<dbReference type="Pfam" id="PF00239">
    <property type="entry name" value="Resolvase"/>
    <property type="match status" value="1"/>
</dbReference>
<comment type="caution">
    <text evidence="5">The sequence shown here is derived from an EMBL/GenBank/DDBJ whole genome shotgun (WGS) entry which is preliminary data.</text>
</comment>
<keyword evidence="3" id="KW-0233">DNA recombination</keyword>
<comment type="similarity">
    <text evidence="1">Belongs to the site-specific recombinase resolvase family.</text>
</comment>
<feature type="domain" description="Resolvase/invertase-type recombinase catalytic" evidence="4">
    <location>
        <begin position="1"/>
        <end position="134"/>
    </location>
</feature>
<evidence type="ECO:0000259" key="4">
    <source>
        <dbReference type="PROSITE" id="PS51736"/>
    </source>
</evidence>
<dbReference type="InterPro" id="IPR036162">
    <property type="entry name" value="Resolvase-like_N_sf"/>
</dbReference>
<accession>A0ABQ3V025</accession>
<reference evidence="5 6" key="1">
    <citation type="journal article" date="2021" name="Int. J. Syst. Evol. Microbiol.">
        <title>Reticulibacter mediterranei gen. nov., sp. nov., within the new family Reticulibacteraceae fam. nov., and Ktedonospora formicarum gen. nov., sp. nov., Ktedonobacter robiniae sp. nov., Dictyobacter formicarum sp. nov. and Dictyobacter arantiisoli sp. nov., belonging to the class Ktedonobacteria.</title>
        <authorList>
            <person name="Yabe S."/>
            <person name="Zheng Y."/>
            <person name="Wang C.M."/>
            <person name="Sakai Y."/>
            <person name="Abe K."/>
            <person name="Yokota A."/>
            <person name="Donadio S."/>
            <person name="Cavaletti L."/>
            <person name="Monciardini P."/>
        </authorList>
    </citation>
    <scope>NUCLEOTIDE SEQUENCE [LARGE SCALE GENOMIC DNA]</scope>
    <source>
        <strain evidence="5 6">SOSP1-30</strain>
    </source>
</reference>
<dbReference type="SMART" id="SM00857">
    <property type="entry name" value="Resolvase"/>
    <property type="match status" value="1"/>
</dbReference>